<feature type="domain" description="EGF-like" evidence="7">
    <location>
        <begin position="492"/>
        <end position="529"/>
    </location>
</feature>
<dbReference type="PANTHER" id="PTHR24049">
    <property type="entry name" value="CRUMBS FAMILY MEMBER"/>
    <property type="match status" value="1"/>
</dbReference>
<dbReference type="PANTHER" id="PTHR24049:SF22">
    <property type="entry name" value="DROSOPHILA CRUMBS HOMOLOG"/>
    <property type="match status" value="1"/>
</dbReference>
<accession>A0A2G8JL17</accession>
<dbReference type="PROSITE" id="PS50835">
    <property type="entry name" value="IG_LIKE"/>
    <property type="match status" value="1"/>
</dbReference>
<reference evidence="10 11" key="1">
    <citation type="journal article" date="2017" name="PLoS Biol.">
        <title>The sea cucumber genome provides insights into morphological evolution and visceral regeneration.</title>
        <authorList>
            <person name="Zhang X."/>
            <person name="Sun L."/>
            <person name="Yuan J."/>
            <person name="Sun Y."/>
            <person name="Gao Y."/>
            <person name="Zhang L."/>
            <person name="Li S."/>
            <person name="Dai H."/>
            <person name="Hamel J.F."/>
            <person name="Liu C."/>
            <person name="Yu Y."/>
            <person name="Liu S."/>
            <person name="Lin W."/>
            <person name="Guo K."/>
            <person name="Jin S."/>
            <person name="Xu P."/>
            <person name="Storey K.B."/>
            <person name="Huan P."/>
            <person name="Zhang T."/>
            <person name="Zhou Y."/>
            <person name="Zhang J."/>
            <person name="Lin C."/>
            <person name="Li X."/>
            <person name="Xing L."/>
            <person name="Huo D."/>
            <person name="Sun M."/>
            <person name="Wang L."/>
            <person name="Mercier A."/>
            <person name="Li F."/>
            <person name="Yang H."/>
            <person name="Xiang J."/>
        </authorList>
    </citation>
    <scope>NUCLEOTIDE SEQUENCE [LARGE SCALE GENOMIC DNA]</scope>
    <source>
        <strain evidence="10">Shaxun</strain>
        <tissue evidence="10">Muscle</tissue>
    </source>
</reference>
<feature type="domain" description="EGF-like" evidence="7">
    <location>
        <begin position="944"/>
        <end position="980"/>
    </location>
</feature>
<evidence type="ECO:0000259" key="9">
    <source>
        <dbReference type="PROSITE" id="PS50835"/>
    </source>
</evidence>
<dbReference type="SMART" id="SM00179">
    <property type="entry name" value="EGF_CA"/>
    <property type="match status" value="5"/>
</dbReference>
<dbReference type="InterPro" id="IPR001881">
    <property type="entry name" value="EGF-like_Ca-bd_dom"/>
</dbReference>
<dbReference type="AlphaFoldDB" id="A0A2G8JL17"/>
<feature type="domain" description="EGF-like" evidence="7">
    <location>
        <begin position="734"/>
        <end position="773"/>
    </location>
</feature>
<feature type="domain" description="EGF-like" evidence="7">
    <location>
        <begin position="611"/>
        <end position="650"/>
    </location>
</feature>
<dbReference type="CDD" id="cd00054">
    <property type="entry name" value="EGF_CA"/>
    <property type="match status" value="4"/>
</dbReference>
<dbReference type="PROSITE" id="PS50026">
    <property type="entry name" value="EGF_3"/>
    <property type="match status" value="5"/>
</dbReference>
<proteinExistence type="predicted"/>
<dbReference type="FunFam" id="2.10.25.10:FF:000095">
    <property type="entry name" value="Notch, isoform B"/>
    <property type="match status" value="1"/>
</dbReference>
<comment type="caution">
    <text evidence="10">The sequence shown here is derived from an EMBL/GenBank/DDBJ whole genome shotgun (WGS) entry which is preliminary data.</text>
</comment>
<dbReference type="SMART" id="SM00181">
    <property type="entry name" value="EGF"/>
    <property type="match status" value="6"/>
</dbReference>
<gene>
    <name evidence="10" type="ORF">BSL78_26730</name>
</gene>
<dbReference type="SUPFAM" id="SSF57196">
    <property type="entry name" value="EGF/Laminin"/>
    <property type="match status" value="5"/>
</dbReference>
<dbReference type="Proteomes" id="UP000230750">
    <property type="component" value="Unassembled WGS sequence"/>
</dbReference>
<dbReference type="GO" id="GO:0045197">
    <property type="term" value="P:establishment or maintenance of epithelial cell apical/basal polarity"/>
    <property type="evidence" value="ECO:0007669"/>
    <property type="project" value="TreeGrafter"/>
</dbReference>
<evidence type="ECO:0000256" key="4">
    <source>
        <dbReference type="ARBA" id="ARBA00023157"/>
    </source>
</evidence>
<feature type="disulfide bond" evidence="6">
    <location>
        <begin position="1012"/>
        <end position="1021"/>
    </location>
</feature>
<keyword evidence="2" id="KW-0732">Signal</keyword>
<keyword evidence="5" id="KW-0325">Glycoprotein</keyword>
<feature type="domain" description="Ig-like" evidence="9">
    <location>
        <begin position="1130"/>
        <end position="1189"/>
    </location>
</feature>
<dbReference type="GO" id="GO:0032991">
    <property type="term" value="C:protein-containing complex"/>
    <property type="evidence" value="ECO:0007669"/>
    <property type="project" value="TreeGrafter"/>
</dbReference>
<dbReference type="Gene3D" id="2.10.25.10">
    <property type="entry name" value="Laminin"/>
    <property type="match status" value="5"/>
</dbReference>
<dbReference type="OrthoDB" id="6155808at2759"/>
<dbReference type="InterPro" id="IPR007110">
    <property type="entry name" value="Ig-like_dom"/>
</dbReference>
<dbReference type="EMBL" id="MRZV01001675">
    <property type="protein sequence ID" value="PIK36441.1"/>
    <property type="molecule type" value="Genomic_DNA"/>
</dbReference>
<evidence type="ECO:0000259" key="7">
    <source>
        <dbReference type="PROSITE" id="PS50026"/>
    </source>
</evidence>
<dbReference type="STRING" id="307972.A0A2G8JL17"/>
<evidence type="ECO:0000256" key="3">
    <source>
        <dbReference type="ARBA" id="ARBA00022737"/>
    </source>
</evidence>
<dbReference type="Pfam" id="PF00008">
    <property type="entry name" value="EGF"/>
    <property type="match status" value="1"/>
</dbReference>
<feature type="disulfide bond" evidence="6">
    <location>
        <begin position="640"/>
        <end position="649"/>
    </location>
</feature>
<evidence type="ECO:0000256" key="2">
    <source>
        <dbReference type="ARBA" id="ARBA00022729"/>
    </source>
</evidence>
<sequence>MTFVRVPQSDNAMLNKEEEAELVIQILVVPEELVKKLPLDIFVFVQMAASVLNVQMEEEAELVIQILVVPEELVKKLPLDIFVFVQMAASVKNVQMEEEAELVIQILVVPRGTCEETPFGYICFCPDGSIGQECPDGGGGGACDPNPCFNDGSCLELLSQMGHIFVPVYLEEEEAELVIQILVVPEELVKKLPLDIFVFVQMAASVKNVQMEEEAELVIQILVVPEELVKKLPLDIFVFVQMAASVKNVQMEEEAELVIQILVVPEELVKKLPLDIFVFVQMAASVKNVQMNCPVQTRVLPVSTVELAYPMITTGLLAFVREISLALIVKSKPHCFAFPTFRYLQLRSCCIFLTFIIIYNHSNVRNGELLAYSSILHIFVPPPVVGVGVTIECPTPDSIEIFEIGANIVAVWPLVTCSDGSNFPVAATCSSDSGDLFPRAGNNMILVMYCGLRVPHGYMFILLPSLESHPSVILVHWSVYDLPDPGHVLHVPHDPCRNSPCQNGGLCVPTMAGAFVCQCPFSFAGPTCEQAVPRVNVTCPSNVPIFELATGPVALWTIPFCMEGGVPTTQATCDSAPLADLTPGITTVTCTCEGAGVFSASCSFAIVVDGPINPCVSQPCLNGGVCSPSPMNPADFTCACPAANTGRFCQDVVPPLVATCLPEDLSIITFDTGVFATWNNVVCTSPGSMLPLAVTCDQESPALFFGAGRNVVECTCEDTATGRVSQCTFDAVAEVDPCAAMPCLNGGTCSPSTASPLGFTCTCPDGYSGDRCEIEARPVVICPQERDINIFPLGSGAYFVSWPDPQCTSATGNPVDVTCVPPSPTTVFASAAVTFVTCTCTDLGFAGVSASCRFDIDLPVVAPTVTCPSEVNLSILNLPTGGTIVFWPSPQCSSACSRKCSLNILQPCITCHIYNGIQQVTCTCVDLGQTAAGISSDCTFQVDIPDPCANQPCVNDGVCSVNPTAPGGFTCNCVLGFSGLRCEDDPCANAPCVNGGVCSVNPTVPGGFTCNCVLGFSGLRCEDEFTACNPNPCQNGGVCNLVPVAGVQNCPESELVFLNTQPIIWVEPSLPGGTVAFQSHSPGDEFIIGTTPVTYVFNRLTGGAEICIFNVVVELDITPNAGPLPLIAFPESATETVQEVDVQQSPASVRCTVGATPDTYVPSVAWYKDGQRITPGHDDRFFFGKQILG</sequence>
<dbReference type="FunFam" id="2.10.25.10:FF:000054">
    <property type="entry name" value="Slit guidance ligand 2"/>
    <property type="match status" value="1"/>
</dbReference>
<dbReference type="GO" id="GO:0005886">
    <property type="term" value="C:plasma membrane"/>
    <property type="evidence" value="ECO:0007669"/>
    <property type="project" value="TreeGrafter"/>
</dbReference>
<name>A0A2G8JL17_STIJA</name>
<evidence type="ECO:0000259" key="8">
    <source>
        <dbReference type="PROSITE" id="PS50825"/>
    </source>
</evidence>
<evidence type="ECO:0000256" key="6">
    <source>
        <dbReference type="PROSITE-ProRule" id="PRU00076"/>
    </source>
</evidence>
<evidence type="ECO:0000313" key="11">
    <source>
        <dbReference type="Proteomes" id="UP000230750"/>
    </source>
</evidence>
<protein>
    <submittedName>
        <fullName evidence="10">Uncharacterized protein</fullName>
    </submittedName>
</protein>
<feature type="disulfide bond" evidence="6">
    <location>
        <begin position="763"/>
        <end position="772"/>
    </location>
</feature>
<dbReference type="GO" id="GO:0005509">
    <property type="term" value="F:calcium ion binding"/>
    <property type="evidence" value="ECO:0007669"/>
    <property type="project" value="InterPro"/>
</dbReference>
<dbReference type="InterPro" id="IPR003410">
    <property type="entry name" value="HYR_dom"/>
</dbReference>
<keyword evidence="4 6" id="KW-1015">Disulfide bond</keyword>
<feature type="domain" description="HYR" evidence="8">
    <location>
        <begin position="772"/>
        <end position="860"/>
    </location>
</feature>
<evidence type="ECO:0000313" key="10">
    <source>
        <dbReference type="EMBL" id="PIK36441.1"/>
    </source>
</evidence>
<keyword evidence="3" id="KW-0677">Repeat</keyword>
<dbReference type="GO" id="GO:0007157">
    <property type="term" value="P:heterophilic cell-cell adhesion via plasma membrane cell adhesion molecules"/>
    <property type="evidence" value="ECO:0007669"/>
    <property type="project" value="TreeGrafter"/>
</dbReference>
<dbReference type="PROSITE" id="PS01186">
    <property type="entry name" value="EGF_2"/>
    <property type="match status" value="2"/>
</dbReference>
<evidence type="ECO:0000256" key="5">
    <source>
        <dbReference type="ARBA" id="ARBA00023180"/>
    </source>
</evidence>
<dbReference type="PROSITE" id="PS00022">
    <property type="entry name" value="EGF_1"/>
    <property type="match status" value="4"/>
</dbReference>
<dbReference type="PROSITE" id="PS50825">
    <property type="entry name" value="HYR"/>
    <property type="match status" value="1"/>
</dbReference>
<feature type="domain" description="EGF-like" evidence="7">
    <location>
        <begin position="983"/>
        <end position="1022"/>
    </location>
</feature>
<comment type="caution">
    <text evidence="6">Lacks conserved residue(s) required for the propagation of feature annotation.</text>
</comment>
<dbReference type="InterPro" id="IPR051022">
    <property type="entry name" value="Notch_Cell-Fate_Det"/>
</dbReference>
<keyword evidence="11" id="KW-1185">Reference proteome</keyword>
<feature type="disulfide bond" evidence="6">
    <location>
        <begin position="519"/>
        <end position="528"/>
    </location>
</feature>
<keyword evidence="1 6" id="KW-0245">EGF-like domain</keyword>
<dbReference type="InterPro" id="IPR000742">
    <property type="entry name" value="EGF"/>
</dbReference>
<evidence type="ECO:0000256" key="1">
    <source>
        <dbReference type="ARBA" id="ARBA00022536"/>
    </source>
</evidence>
<organism evidence="10 11">
    <name type="scientific">Stichopus japonicus</name>
    <name type="common">Sea cucumber</name>
    <dbReference type="NCBI Taxonomy" id="307972"/>
    <lineage>
        <taxon>Eukaryota</taxon>
        <taxon>Metazoa</taxon>
        <taxon>Echinodermata</taxon>
        <taxon>Eleutherozoa</taxon>
        <taxon>Echinozoa</taxon>
        <taxon>Holothuroidea</taxon>
        <taxon>Aspidochirotacea</taxon>
        <taxon>Aspidochirotida</taxon>
        <taxon>Stichopodidae</taxon>
        <taxon>Apostichopus</taxon>
    </lineage>
</organism>